<dbReference type="SMART" id="SM00642">
    <property type="entry name" value="Aamy"/>
    <property type="match status" value="1"/>
</dbReference>
<dbReference type="Gene3D" id="3.90.400.10">
    <property type="entry name" value="Oligo-1,6-glucosidase, Domain 2"/>
    <property type="match status" value="1"/>
</dbReference>
<dbReference type="GO" id="GO:0004558">
    <property type="term" value="F:alpha-1,4-glucosidase activity"/>
    <property type="evidence" value="ECO:0007669"/>
    <property type="project" value="UniProtKB-EC"/>
</dbReference>
<dbReference type="InterPro" id="IPR006047">
    <property type="entry name" value="GH13_cat_dom"/>
</dbReference>
<evidence type="ECO:0000259" key="5">
    <source>
        <dbReference type="SMART" id="SM00642"/>
    </source>
</evidence>
<evidence type="ECO:0000256" key="3">
    <source>
        <dbReference type="SAM" id="MobiDB-lite"/>
    </source>
</evidence>
<keyword evidence="7" id="KW-1185">Reference proteome</keyword>
<dbReference type="InterPro" id="IPR017853">
    <property type="entry name" value="GH"/>
</dbReference>
<dbReference type="InterPro" id="IPR045857">
    <property type="entry name" value="O16G_dom_2"/>
</dbReference>
<reference evidence="6 7" key="1">
    <citation type="submission" date="2020-02" db="EMBL/GenBank/DDBJ databases">
        <authorList>
            <person name="Ferguson B K."/>
        </authorList>
    </citation>
    <scope>NUCLEOTIDE SEQUENCE [LARGE SCALE GENOMIC DNA]</scope>
</reference>
<evidence type="ECO:0000256" key="1">
    <source>
        <dbReference type="ARBA" id="ARBA00001657"/>
    </source>
</evidence>
<feature type="chain" id="PRO_5026324126" description="alpha-glucosidase" evidence="4">
    <location>
        <begin position="24"/>
        <end position="459"/>
    </location>
</feature>
<evidence type="ECO:0000313" key="7">
    <source>
        <dbReference type="Proteomes" id="UP000479190"/>
    </source>
</evidence>
<evidence type="ECO:0000256" key="2">
    <source>
        <dbReference type="ARBA" id="ARBA00012741"/>
    </source>
</evidence>
<feature type="region of interest" description="Disordered" evidence="3">
    <location>
        <begin position="27"/>
        <end position="51"/>
    </location>
</feature>
<feature type="compositionally biased region" description="Acidic residues" evidence="3">
    <location>
        <begin position="41"/>
        <end position="51"/>
    </location>
</feature>
<dbReference type="SUPFAM" id="SSF51011">
    <property type="entry name" value="Glycosyl hydrolase domain"/>
    <property type="match status" value="1"/>
</dbReference>
<dbReference type="EC" id="3.2.1.20" evidence="2"/>
<name>A0A6H5IID4_9HYME</name>
<dbReference type="GO" id="GO:0005975">
    <property type="term" value="P:carbohydrate metabolic process"/>
    <property type="evidence" value="ECO:0007669"/>
    <property type="project" value="InterPro"/>
</dbReference>
<dbReference type="Pfam" id="PF00128">
    <property type="entry name" value="Alpha-amylase"/>
    <property type="match status" value="1"/>
</dbReference>
<protein>
    <recommendedName>
        <fullName evidence="2">alpha-glucosidase</fullName>
        <ecNumber evidence="2">3.2.1.20</ecNumber>
    </recommendedName>
</protein>
<dbReference type="PANTHER" id="PTHR10357:SF179">
    <property type="entry name" value="NEUTRAL AND BASIC AMINO ACID TRANSPORT PROTEIN RBAT"/>
    <property type="match status" value="1"/>
</dbReference>
<dbReference type="EMBL" id="CADCXV010000860">
    <property type="protein sequence ID" value="CAB0037571.1"/>
    <property type="molecule type" value="Genomic_DNA"/>
</dbReference>
<keyword evidence="4" id="KW-0732">Signal</keyword>
<feature type="domain" description="Glycosyl hydrolase family 13 catalytic" evidence="5">
    <location>
        <begin position="63"/>
        <end position="346"/>
    </location>
</feature>
<dbReference type="Gene3D" id="3.20.20.80">
    <property type="entry name" value="Glycosidases"/>
    <property type="match status" value="2"/>
</dbReference>
<evidence type="ECO:0000256" key="4">
    <source>
        <dbReference type="SAM" id="SignalP"/>
    </source>
</evidence>
<gene>
    <name evidence="6" type="ORF">TBRA_LOCUS9395</name>
</gene>
<sequence>MPTLGKVPLLLLLFLFLGRGTRCASLATADPSPRNANNDDQNADTDDLKDDDEDWRVNTMIYHILPRTFQDSDGNGVGDLQGIISRLNYLNEIGVDTIRLGPVHTSSLADSEGDVSNHTDIDPVLGDFNDFEELIHDAHNRNIKVILDIIPNHSSTKHPWFQSSSNDENSFEDFYLWADGKIKDNVIHPPNNWKNAYSDVEGSAWTFNMDKRRWYYHRFHEDEPDLNLRSEDVIQAIFLSSDDYSRASSRLNPELLDGLYMLTLLLPGQAVTYYGEEIGMVDGDETLNDNTYKTPMQWDDSISAGFSSNETTFLEVNADYKEVNVKKQLDDPDSNLEAYKKLAILRENPIFVHGDYELSTVENTNILILKRSLDNDTCLTIINFGSAKATVNLTEIYPNLEEDLQVMLDSSNADVENVNDDDNDDDIENDAFTLDGNAAAVLCDKDDFKETTETTTIGN</sequence>
<organism evidence="6 7">
    <name type="scientific">Trichogramma brassicae</name>
    <dbReference type="NCBI Taxonomy" id="86971"/>
    <lineage>
        <taxon>Eukaryota</taxon>
        <taxon>Metazoa</taxon>
        <taxon>Ecdysozoa</taxon>
        <taxon>Arthropoda</taxon>
        <taxon>Hexapoda</taxon>
        <taxon>Insecta</taxon>
        <taxon>Pterygota</taxon>
        <taxon>Neoptera</taxon>
        <taxon>Endopterygota</taxon>
        <taxon>Hymenoptera</taxon>
        <taxon>Apocrita</taxon>
        <taxon>Proctotrupomorpha</taxon>
        <taxon>Chalcidoidea</taxon>
        <taxon>Trichogrammatidae</taxon>
        <taxon>Trichogramma</taxon>
    </lineage>
</organism>
<comment type="catalytic activity">
    <reaction evidence="1">
        <text>Hydrolysis of terminal, non-reducing (1-&gt;4)-linked alpha-D-glucose residues with release of alpha-D-glucose.</text>
        <dbReference type="EC" id="3.2.1.20"/>
    </reaction>
</comment>
<accession>A0A6H5IID4</accession>
<dbReference type="OrthoDB" id="1740265at2759"/>
<dbReference type="Proteomes" id="UP000479190">
    <property type="component" value="Unassembled WGS sequence"/>
</dbReference>
<dbReference type="SUPFAM" id="SSF51445">
    <property type="entry name" value="(Trans)glycosidases"/>
    <property type="match status" value="2"/>
</dbReference>
<dbReference type="PANTHER" id="PTHR10357">
    <property type="entry name" value="ALPHA-AMYLASE FAMILY MEMBER"/>
    <property type="match status" value="1"/>
</dbReference>
<dbReference type="AlphaFoldDB" id="A0A6H5IID4"/>
<evidence type="ECO:0000313" key="6">
    <source>
        <dbReference type="EMBL" id="CAB0037571.1"/>
    </source>
</evidence>
<feature type="signal peptide" evidence="4">
    <location>
        <begin position="1"/>
        <end position="23"/>
    </location>
</feature>
<proteinExistence type="predicted"/>